<dbReference type="PANTHER" id="PTHR31793">
    <property type="entry name" value="4-HYDROXYBENZOYL-COA THIOESTERASE FAMILY MEMBER"/>
    <property type="match status" value="1"/>
</dbReference>
<dbReference type="InterPro" id="IPR029069">
    <property type="entry name" value="HotDog_dom_sf"/>
</dbReference>
<accession>A0A1E7ZG51</accession>
<comment type="caution">
    <text evidence="3">The sequence shown here is derived from an EMBL/GenBank/DDBJ whole genome shotgun (WGS) entry which is preliminary data.</text>
</comment>
<dbReference type="SUPFAM" id="SSF54637">
    <property type="entry name" value="Thioesterase/thiol ester dehydrase-isomerase"/>
    <property type="match status" value="1"/>
</dbReference>
<dbReference type="GO" id="GO:0047617">
    <property type="term" value="F:fatty acyl-CoA hydrolase activity"/>
    <property type="evidence" value="ECO:0007669"/>
    <property type="project" value="TreeGrafter"/>
</dbReference>
<evidence type="ECO:0000256" key="2">
    <source>
        <dbReference type="ARBA" id="ARBA00022801"/>
    </source>
</evidence>
<dbReference type="AlphaFoldDB" id="A0A1E7ZG51"/>
<sequence length="134" mass="15408">MTTTPFETTFDVRFYETDGLGHVGNTVHVGWLEAARDPVFKLFLPDLDLSRWPLILASYKVDFLQQIYYGKSATVKTWIGRLGGSSFDVYQEIWQDDKHCATGTTTMVHFNYETQKSAPIPDDIRAKMEQHLKD</sequence>
<dbReference type="OrthoDB" id="9799036at2"/>
<dbReference type="EMBL" id="MDHN01000004">
    <property type="protein sequence ID" value="OFC72434.1"/>
    <property type="molecule type" value="Genomic_DNA"/>
</dbReference>
<name>A0A1E7ZG51_9ALTE</name>
<reference evidence="3 4" key="1">
    <citation type="submission" date="2016-08" db="EMBL/GenBank/DDBJ databases">
        <authorList>
            <person name="Seilhamer J.J."/>
        </authorList>
    </citation>
    <scope>NUCLEOTIDE SEQUENCE [LARGE SCALE GENOMIC DNA]</scope>
    <source>
        <strain evidence="3 4">KCTC 42603</strain>
    </source>
</reference>
<dbReference type="InterPro" id="IPR050563">
    <property type="entry name" value="4-hydroxybenzoyl-CoA_TE"/>
</dbReference>
<proteinExistence type="inferred from homology"/>
<dbReference type="PANTHER" id="PTHR31793:SF27">
    <property type="entry name" value="NOVEL THIOESTERASE SUPERFAMILY DOMAIN AND SAPOSIN A-TYPE DOMAIN CONTAINING PROTEIN (0610012H03RIK)"/>
    <property type="match status" value="1"/>
</dbReference>
<keyword evidence="2" id="KW-0378">Hydrolase</keyword>
<dbReference type="Gene3D" id="3.10.129.10">
    <property type="entry name" value="Hotdog Thioesterase"/>
    <property type="match status" value="1"/>
</dbReference>
<gene>
    <name evidence="3" type="ORF">BFC18_02390</name>
</gene>
<organism evidence="3 4">
    <name type="scientific">Alteromonas confluentis</name>
    <dbReference type="NCBI Taxonomy" id="1656094"/>
    <lineage>
        <taxon>Bacteria</taxon>
        <taxon>Pseudomonadati</taxon>
        <taxon>Pseudomonadota</taxon>
        <taxon>Gammaproteobacteria</taxon>
        <taxon>Alteromonadales</taxon>
        <taxon>Alteromonadaceae</taxon>
        <taxon>Alteromonas/Salinimonas group</taxon>
        <taxon>Alteromonas</taxon>
    </lineage>
</organism>
<protein>
    <submittedName>
        <fullName evidence="3">Thioesterase</fullName>
    </submittedName>
</protein>
<evidence type="ECO:0000313" key="3">
    <source>
        <dbReference type="EMBL" id="OFC72434.1"/>
    </source>
</evidence>
<comment type="similarity">
    <text evidence="1">Belongs to the 4-hydroxybenzoyl-CoA thioesterase family.</text>
</comment>
<dbReference type="Proteomes" id="UP000175691">
    <property type="component" value="Unassembled WGS sequence"/>
</dbReference>
<dbReference type="CDD" id="cd00586">
    <property type="entry name" value="4HBT"/>
    <property type="match status" value="1"/>
</dbReference>
<dbReference type="Pfam" id="PF13279">
    <property type="entry name" value="4HBT_2"/>
    <property type="match status" value="1"/>
</dbReference>
<keyword evidence="4" id="KW-1185">Reference proteome</keyword>
<dbReference type="RefSeq" id="WP_070123347.1">
    <property type="nucleotide sequence ID" value="NZ_MDHN01000004.1"/>
</dbReference>
<evidence type="ECO:0000313" key="4">
    <source>
        <dbReference type="Proteomes" id="UP000175691"/>
    </source>
</evidence>
<dbReference type="STRING" id="1656094.BFC18_02390"/>
<evidence type="ECO:0000256" key="1">
    <source>
        <dbReference type="ARBA" id="ARBA00005953"/>
    </source>
</evidence>